<organism evidence="11">
    <name type="scientific">Phaffia rhodozyma</name>
    <name type="common">Yeast</name>
    <name type="synonym">Xanthophyllomyces dendrorhous</name>
    <dbReference type="NCBI Taxonomy" id="264483"/>
    <lineage>
        <taxon>Eukaryota</taxon>
        <taxon>Fungi</taxon>
        <taxon>Dikarya</taxon>
        <taxon>Basidiomycota</taxon>
        <taxon>Agaricomycotina</taxon>
        <taxon>Tremellomycetes</taxon>
        <taxon>Cystofilobasidiales</taxon>
        <taxon>Mrakiaceae</taxon>
        <taxon>Phaffia</taxon>
    </lineage>
</organism>
<evidence type="ECO:0000313" key="11">
    <source>
        <dbReference type="EMBL" id="CDZ96377.1"/>
    </source>
</evidence>
<dbReference type="FunFam" id="1.10.246.90:FF:000002">
    <property type="entry name" value="U4/U6 small nuclear ribonucleoprotein Prp31"/>
    <property type="match status" value="1"/>
</dbReference>
<dbReference type="FunFam" id="1.10.287.4070:FF:000003">
    <property type="entry name" value="U4/U6 small nuclear ribonucleoprotein PRP31"/>
    <property type="match status" value="1"/>
</dbReference>
<comment type="subcellular location">
    <subcellularLocation>
        <location evidence="1">Nucleus</location>
    </subcellularLocation>
</comment>
<feature type="region of interest" description="Disordered" evidence="9">
    <location>
        <begin position="401"/>
        <end position="429"/>
    </location>
</feature>
<protein>
    <submittedName>
        <fullName evidence="11">U4 u6 small nuclear ribonucleoprotein prp31</fullName>
    </submittedName>
</protein>
<evidence type="ECO:0000256" key="6">
    <source>
        <dbReference type="ARBA" id="ARBA00023187"/>
    </source>
</evidence>
<evidence type="ECO:0000256" key="1">
    <source>
        <dbReference type="ARBA" id="ARBA00004123"/>
    </source>
</evidence>
<accession>A0A0F7SH78</accession>
<feature type="compositionally biased region" description="Low complexity" evidence="9">
    <location>
        <begin position="21"/>
        <end position="50"/>
    </location>
</feature>
<dbReference type="InterPro" id="IPR019175">
    <property type="entry name" value="Prp31_C"/>
</dbReference>
<keyword evidence="4" id="KW-0747">Spliceosome</keyword>
<keyword evidence="3" id="KW-0507">mRNA processing</keyword>
<dbReference type="Pfam" id="PF01798">
    <property type="entry name" value="Nop"/>
    <property type="match status" value="1"/>
</dbReference>
<dbReference type="PROSITE" id="PS51358">
    <property type="entry name" value="NOP"/>
    <property type="match status" value="1"/>
</dbReference>
<dbReference type="SMART" id="SM00931">
    <property type="entry name" value="NOSIC"/>
    <property type="match status" value="1"/>
</dbReference>
<dbReference type="PANTHER" id="PTHR13904:SF0">
    <property type="entry name" value="U4_U6 SMALL NUCLEAR RIBONUCLEOPROTEIN PRP31"/>
    <property type="match status" value="1"/>
</dbReference>
<dbReference type="EMBL" id="LN483143">
    <property type="protein sequence ID" value="CDZ96377.1"/>
    <property type="molecule type" value="Genomic_DNA"/>
</dbReference>
<dbReference type="SUPFAM" id="SSF89124">
    <property type="entry name" value="Nop domain"/>
    <property type="match status" value="1"/>
</dbReference>
<name>A0A0F7SH78_PHARH</name>
<dbReference type="InterPro" id="IPR012976">
    <property type="entry name" value="NOSIC"/>
</dbReference>
<reference evidence="11" key="1">
    <citation type="submission" date="2014-08" db="EMBL/GenBank/DDBJ databases">
        <authorList>
            <person name="Sharma Rahul"/>
            <person name="Thines Marco"/>
        </authorList>
    </citation>
    <scope>NUCLEOTIDE SEQUENCE</scope>
</reference>
<evidence type="ECO:0000256" key="2">
    <source>
        <dbReference type="ARBA" id="ARBA00005572"/>
    </source>
</evidence>
<dbReference type="AlphaFoldDB" id="A0A0F7SH78"/>
<evidence type="ECO:0000256" key="4">
    <source>
        <dbReference type="ARBA" id="ARBA00022728"/>
    </source>
</evidence>
<dbReference type="InterPro" id="IPR042239">
    <property type="entry name" value="Nop_C"/>
</dbReference>
<dbReference type="PANTHER" id="PTHR13904">
    <property type="entry name" value="PRE-MRNA SPLICING FACTOR PRP31"/>
    <property type="match status" value="1"/>
</dbReference>
<evidence type="ECO:0000259" key="10">
    <source>
        <dbReference type="PROSITE" id="PS51358"/>
    </source>
</evidence>
<dbReference type="InterPro" id="IPR002687">
    <property type="entry name" value="Nop_dom"/>
</dbReference>
<dbReference type="GO" id="GO:0003723">
    <property type="term" value="F:RNA binding"/>
    <property type="evidence" value="ECO:0007669"/>
    <property type="project" value="UniProtKB-KW"/>
</dbReference>
<dbReference type="Gene3D" id="1.10.246.90">
    <property type="entry name" value="Nop domain"/>
    <property type="match status" value="1"/>
</dbReference>
<evidence type="ECO:0000256" key="7">
    <source>
        <dbReference type="ARBA" id="ARBA00023242"/>
    </source>
</evidence>
<dbReference type="GO" id="GO:0005687">
    <property type="term" value="C:U4 snRNP"/>
    <property type="evidence" value="ECO:0007669"/>
    <property type="project" value="TreeGrafter"/>
</dbReference>
<dbReference type="InterPro" id="IPR036070">
    <property type="entry name" value="Nop_dom_sf"/>
</dbReference>
<feature type="region of interest" description="Disordered" evidence="9">
    <location>
        <begin position="1"/>
        <end position="82"/>
    </location>
</feature>
<evidence type="ECO:0000256" key="3">
    <source>
        <dbReference type="ARBA" id="ARBA00022664"/>
    </source>
</evidence>
<keyword evidence="8 11" id="KW-0687">Ribonucleoprotein</keyword>
<keyword evidence="6" id="KW-0508">mRNA splicing</keyword>
<comment type="similarity">
    <text evidence="2">Belongs to the PRP31 family.</text>
</comment>
<dbReference type="GO" id="GO:0046540">
    <property type="term" value="C:U4/U6 x U5 tri-snRNP complex"/>
    <property type="evidence" value="ECO:0007669"/>
    <property type="project" value="InterPro"/>
</dbReference>
<keyword evidence="5" id="KW-0694">RNA-binding</keyword>
<feature type="domain" description="Nop" evidence="10">
    <location>
        <begin position="281"/>
        <end position="400"/>
    </location>
</feature>
<evidence type="ECO:0000256" key="9">
    <source>
        <dbReference type="SAM" id="MobiDB-lite"/>
    </source>
</evidence>
<keyword evidence="7" id="KW-0539">Nucleus</keyword>
<dbReference type="Gene3D" id="1.10.287.4070">
    <property type="match status" value="1"/>
</dbReference>
<dbReference type="InterPro" id="IPR027105">
    <property type="entry name" value="Prp31"/>
</dbReference>
<dbReference type="GO" id="GO:0000244">
    <property type="term" value="P:spliceosomal tri-snRNP complex assembly"/>
    <property type="evidence" value="ECO:0007669"/>
    <property type="project" value="InterPro"/>
</dbReference>
<dbReference type="Pfam" id="PF09785">
    <property type="entry name" value="Prp31_C"/>
    <property type="match status" value="1"/>
</dbReference>
<sequence length="565" mass="60596">MSSLADELLGFDDDSDDQGSDNDTPATDSSSNATGTGAAGSSTGKGTSAGLMLPPSSLPAKRKALEDQLDSAGVKKEEEDDDAMQGLLAIPEGGIRPTDELDQDSVERMQLGLVDDVSKVAKLLGGKKLDEIMKDIEHFTANPTPKDLTGPVEENPEYSLIVAANNVSVDIENELMIVHKFIRDHYSPRFPELEQLVADPWPYMHAVLVLGNVDDLTRVPLHGVLTPAVIMTVSMTASATRGRTLSEEEWTVVQRGCEAAKSLKEARDKIFAYVESRMNILAPNLSAIVGTSTAAKLLGVAGGLTAFAKTPACNVHLFGAAKKGMSNGLGSHSQMRHTGFIFQSPVVQSVAQEFRLKAQRTVGAKCVLAARIDLERGSRDGSYGMQLRKKIDDHLRKLAEPAPMKVTKALPRPDEEKKKRRGGKRARAEKDLYAQTELQKLQNRMSFGEAEEEAGGYGDETVGMGMIGKAGSKIRIASDTKSKLKVTKANRLRTQLLGRSTTTNDALSGTSTSLSFTPVQGLEIATPSLSATERVKAANDRWFKEGMFSHVATGKGTGASGVLGK</sequence>
<feature type="compositionally biased region" description="Acidic residues" evidence="9">
    <location>
        <begin position="9"/>
        <end position="20"/>
    </location>
</feature>
<evidence type="ECO:0000256" key="8">
    <source>
        <dbReference type="ARBA" id="ARBA00023274"/>
    </source>
</evidence>
<dbReference type="GO" id="GO:0071011">
    <property type="term" value="C:precatalytic spliceosome"/>
    <property type="evidence" value="ECO:0007669"/>
    <property type="project" value="TreeGrafter"/>
</dbReference>
<evidence type="ECO:0000256" key="5">
    <source>
        <dbReference type="ARBA" id="ARBA00022884"/>
    </source>
</evidence>
<proteinExistence type="inferred from homology"/>